<dbReference type="InterPro" id="IPR036390">
    <property type="entry name" value="WH_DNA-bd_sf"/>
</dbReference>
<dbReference type="SMART" id="SM00346">
    <property type="entry name" value="HTH_ICLR"/>
    <property type="match status" value="1"/>
</dbReference>
<keyword evidence="8" id="KW-1185">Reference proteome</keyword>
<dbReference type="SUPFAM" id="SSF46785">
    <property type="entry name" value="Winged helix' DNA-binding domain"/>
    <property type="match status" value="1"/>
</dbReference>
<dbReference type="SUPFAM" id="SSF55781">
    <property type="entry name" value="GAF domain-like"/>
    <property type="match status" value="1"/>
</dbReference>
<proteinExistence type="predicted"/>
<dbReference type="Pfam" id="PF01614">
    <property type="entry name" value="IclR_C"/>
    <property type="match status" value="1"/>
</dbReference>
<keyword evidence="1" id="KW-0805">Transcription regulation</keyword>
<feature type="domain" description="HTH iclR-type" evidence="5">
    <location>
        <begin position="2"/>
        <end position="61"/>
    </location>
</feature>
<dbReference type="RefSeq" id="WP_086161657.1">
    <property type="nucleotide sequence ID" value="NZ_CP021121.1"/>
</dbReference>
<protein>
    <recommendedName>
        <fullName evidence="9">IclR family transcriptional regulator</fullName>
    </recommendedName>
</protein>
<accession>A0A1W7D5F3</accession>
<dbReference type="GO" id="GO:0003700">
    <property type="term" value="F:DNA-binding transcription factor activity"/>
    <property type="evidence" value="ECO:0007669"/>
    <property type="project" value="TreeGrafter"/>
</dbReference>
<feature type="region of interest" description="Disordered" evidence="4">
    <location>
        <begin position="241"/>
        <end position="284"/>
    </location>
</feature>
<evidence type="ECO:0000313" key="7">
    <source>
        <dbReference type="EMBL" id="ARQ71820.1"/>
    </source>
</evidence>
<feature type="domain" description="IclR-ED" evidence="6">
    <location>
        <begin position="62"/>
        <end position="245"/>
    </location>
</feature>
<dbReference type="OrthoDB" id="8479143at2"/>
<gene>
    <name evidence="7" type="ORF">CAG99_25970</name>
</gene>
<dbReference type="GO" id="GO:0003677">
    <property type="term" value="F:DNA binding"/>
    <property type="evidence" value="ECO:0007669"/>
    <property type="project" value="UniProtKB-KW"/>
</dbReference>
<dbReference type="PANTHER" id="PTHR30136">
    <property type="entry name" value="HELIX-TURN-HELIX TRANSCRIPTIONAL REGULATOR, ICLR FAMILY"/>
    <property type="match status" value="1"/>
</dbReference>
<organism evidence="7 8">
    <name type="scientific">Streptomyces marincola</name>
    <dbReference type="NCBI Taxonomy" id="2878388"/>
    <lineage>
        <taxon>Bacteria</taxon>
        <taxon>Bacillati</taxon>
        <taxon>Actinomycetota</taxon>
        <taxon>Actinomycetes</taxon>
        <taxon>Kitasatosporales</taxon>
        <taxon>Streptomycetaceae</taxon>
        <taxon>Streptomyces</taxon>
    </lineage>
</organism>
<dbReference type="InterPro" id="IPR014757">
    <property type="entry name" value="Tscrpt_reg_IclR_C"/>
</dbReference>
<dbReference type="Pfam" id="PF09339">
    <property type="entry name" value="HTH_IclR"/>
    <property type="match status" value="1"/>
</dbReference>
<evidence type="ECO:0000256" key="1">
    <source>
        <dbReference type="ARBA" id="ARBA00023015"/>
    </source>
</evidence>
<feature type="compositionally biased region" description="Low complexity" evidence="4">
    <location>
        <begin position="265"/>
        <end position="284"/>
    </location>
</feature>
<dbReference type="CDD" id="cd00090">
    <property type="entry name" value="HTH_ARSR"/>
    <property type="match status" value="1"/>
</dbReference>
<evidence type="ECO:0000256" key="3">
    <source>
        <dbReference type="ARBA" id="ARBA00023163"/>
    </source>
</evidence>
<dbReference type="PROSITE" id="PS51078">
    <property type="entry name" value="ICLR_ED"/>
    <property type="match status" value="1"/>
</dbReference>
<keyword evidence="2" id="KW-0238">DNA-binding</keyword>
<dbReference type="InterPro" id="IPR005471">
    <property type="entry name" value="Tscrpt_reg_IclR_N"/>
</dbReference>
<dbReference type="InterPro" id="IPR050707">
    <property type="entry name" value="HTH_MetabolicPath_Reg"/>
</dbReference>
<dbReference type="GO" id="GO:0045892">
    <property type="term" value="P:negative regulation of DNA-templated transcription"/>
    <property type="evidence" value="ECO:0007669"/>
    <property type="project" value="TreeGrafter"/>
</dbReference>
<dbReference type="InterPro" id="IPR011991">
    <property type="entry name" value="ArsR-like_HTH"/>
</dbReference>
<dbReference type="PROSITE" id="PS51077">
    <property type="entry name" value="HTH_ICLR"/>
    <property type="match status" value="1"/>
</dbReference>
<evidence type="ECO:0000256" key="2">
    <source>
        <dbReference type="ARBA" id="ARBA00023125"/>
    </source>
</evidence>
<dbReference type="EMBL" id="CP021121">
    <property type="protein sequence ID" value="ARQ71820.1"/>
    <property type="molecule type" value="Genomic_DNA"/>
</dbReference>
<dbReference type="InterPro" id="IPR036388">
    <property type="entry name" value="WH-like_DNA-bd_sf"/>
</dbReference>
<dbReference type="PANTHER" id="PTHR30136:SF24">
    <property type="entry name" value="HTH-TYPE TRANSCRIPTIONAL REPRESSOR ALLR"/>
    <property type="match status" value="1"/>
</dbReference>
<dbReference type="AlphaFoldDB" id="A0A1W7D5F3"/>
<name>A0A1W7D5F3_9ACTN</name>
<evidence type="ECO:0000256" key="4">
    <source>
        <dbReference type="SAM" id="MobiDB-lite"/>
    </source>
</evidence>
<keyword evidence="3" id="KW-0804">Transcription</keyword>
<evidence type="ECO:0000259" key="5">
    <source>
        <dbReference type="PROSITE" id="PS51077"/>
    </source>
</evidence>
<dbReference type="KEGG" id="smao:CAG99_25970"/>
<dbReference type="Gene3D" id="3.30.450.40">
    <property type="match status" value="1"/>
</dbReference>
<dbReference type="Gene3D" id="1.10.10.10">
    <property type="entry name" value="Winged helix-like DNA-binding domain superfamily/Winged helix DNA-binding domain"/>
    <property type="match status" value="1"/>
</dbReference>
<dbReference type="InterPro" id="IPR029016">
    <property type="entry name" value="GAF-like_dom_sf"/>
</dbReference>
<evidence type="ECO:0008006" key="9">
    <source>
        <dbReference type="Google" id="ProtNLM"/>
    </source>
</evidence>
<sequence length="284" mass="29612">MSRTVARALDIVGFLAERPRSLGDTAALLGVHKSTALRLLRTLENAGFARRRPDGLYTAGFRVIALAQQVLDQLDIREIAHPHLVALAEACGHTVHLAALVDGEIVYLDKVDGSGPSRLRSRIGRPAVLHTAAVSKAILAHLEPQLRERLLAGADFARLTPSTRTDPAALRAELAVIAERGWAEDDEECEPYVNCLALPVRDATGGVLAAVSVTALSAVAPLPALRAVLPELRTAVARVSRELGGRAPGPDGDPGGGAGAEPRGRAPVGAAATTESTTTGGTSR</sequence>
<evidence type="ECO:0000259" key="6">
    <source>
        <dbReference type="PROSITE" id="PS51078"/>
    </source>
</evidence>
<evidence type="ECO:0000313" key="8">
    <source>
        <dbReference type="Proteomes" id="UP000194218"/>
    </source>
</evidence>
<reference evidence="7 8" key="1">
    <citation type="submission" date="2017-05" db="EMBL/GenBank/DDBJ databases">
        <title>Complete genome sequence of Streptomyces sp. SCSIO 03032 revealed the diverse biosynthetic pathways for its bioactive secondary metabolites.</title>
        <authorList>
            <person name="Ma L."/>
            <person name="Zhu Y."/>
            <person name="Zhang W."/>
            <person name="Zhang G."/>
            <person name="Tian X."/>
            <person name="Zhang S."/>
            <person name="Zhang C."/>
        </authorList>
    </citation>
    <scope>NUCLEOTIDE SEQUENCE [LARGE SCALE GENOMIC DNA]</scope>
    <source>
        <strain evidence="7 8">SCSIO 03032</strain>
    </source>
</reference>
<dbReference type="Proteomes" id="UP000194218">
    <property type="component" value="Chromosome"/>
</dbReference>